<evidence type="ECO:0000313" key="5">
    <source>
        <dbReference type="EMBL" id="AXY74907.1"/>
    </source>
</evidence>
<evidence type="ECO:0000256" key="2">
    <source>
        <dbReference type="PROSITE-ProRule" id="PRU01161"/>
    </source>
</evidence>
<dbReference type="KEGG" id="pseg:D3H65_13320"/>
<protein>
    <submittedName>
        <fullName evidence="5">Patatin</fullName>
    </submittedName>
</protein>
<feature type="active site" description="Nucleophile" evidence="2">
    <location>
        <position position="63"/>
    </location>
</feature>
<feature type="short sequence motif" description="GXSXG" evidence="2">
    <location>
        <begin position="61"/>
        <end position="65"/>
    </location>
</feature>
<dbReference type="SUPFAM" id="SSF52151">
    <property type="entry name" value="FabD/lysophospholipase-like"/>
    <property type="match status" value="1"/>
</dbReference>
<dbReference type="CDD" id="cd07207">
    <property type="entry name" value="Pat_ExoU_VipD_like"/>
    <property type="match status" value="1"/>
</dbReference>
<keyword evidence="1 2" id="KW-0443">Lipid metabolism</keyword>
<dbReference type="Gene3D" id="3.40.1090.10">
    <property type="entry name" value="Cytosolic phospholipase A2 catalytic domain"/>
    <property type="match status" value="2"/>
</dbReference>
<dbReference type="AlphaFoldDB" id="A0A3B7MMF0"/>
<feature type="signal peptide" evidence="3">
    <location>
        <begin position="1"/>
        <end position="20"/>
    </location>
</feature>
<dbReference type="EMBL" id="CP032157">
    <property type="protein sequence ID" value="AXY74907.1"/>
    <property type="molecule type" value="Genomic_DNA"/>
</dbReference>
<organism evidence="5 6">
    <name type="scientific">Paraflavitalea soli</name>
    <dbReference type="NCBI Taxonomy" id="2315862"/>
    <lineage>
        <taxon>Bacteria</taxon>
        <taxon>Pseudomonadati</taxon>
        <taxon>Bacteroidota</taxon>
        <taxon>Chitinophagia</taxon>
        <taxon>Chitinophagales</taxon>
        <taxon>Chitinophagaceae</taxon>
        <taxon>Paraflavitalea</taxon>
    </lineage>
</organism>
<feature type="short sequence motif" description="DGA/G" evidence="2">
    <location>
        <begin position="218"/>
        <end position="220"/>
    </location>
</feature>
<dbReference type="InterPro" id="IPR052580">
    <property type="entry name" value="Lipid_Hydrolase"/>
</dbReference>
<evidence type="ECO:0000256" key="1">
    <source>
        <dbReference type="ARBA" id="ARBA00023098"/>
    </source>
</evidence>
<dbReference type="InterPro" id="IPR016035">
    <property type="entry name" value="Acyl_Trfase/lysoPLipase"/>
</dbReference>
<keyword evidence="2" id="KW-0378">Hydrolase</keyword>
<feature type="domain" description="PNPLA" evidence="4">
    <location>
        <begin position="28"/>
        <end position="231"/>
    </location>
</feature>
<dbReference type="RefSeq" id="WP_119050790.1">
    <property type="nucleotide sequence ID" value="NZ_CP032157.1"/>
</dbReference>
<dbReference type="PROSITE" id="PS51635">
    <property type="entry name" value="PNPLA"/>
    <property type="match status" value="1"/>
</dbReference>
<proteinExistence type="predicted"/>
<feature type="short sequence motif" description="GXGXXG" evidence="2">
    <location>
        <begin position="32"/>
        <end position="37"/>
    </location>
</feature>
<dbReference type="Pfam" id="PF01734">
    <property type="entry name" value="Patatin"/>
    <property type="match status" value="1"/>
</dbReference>
<dbReference type="OrthoDB" id="9770965at2"/>
<sequence>MKHLFMAAVMTMAIAGTASAQTPCYKNLVLEGGGVRGFAYAGAFQVLDSLHVLAGIERVGGTSAGAIQATLLAVGYTPKEILELTAYIKPQEFNDGSWFVGTGMRRLKKEFGYYKGQKIAQWIEELIARKTGDGNISFAQLHRQRTAKGYKDLYITGTDLTYQSLRIFSHEQYPDMRIKDAVRISLSIPLYFKPVLIDDKGKVYDKAVNGVNLHMMVDGGALSNYPVFMFDSSRYVSGIALARNVYMENPETLGLMMETPEQIAYNKRQTGKSPIAIKSIKDYFKAVYITLIDKANPEADGNSQWHRTITISTLHYSGRVRKLPKKVVDDLLESGREGARRFFQEVGAGKSPSFILPA</sequence>
<accession>A0A3B7MMF0</accession>
<keyword evidence="2" id="KW-0442">Lipid degradation</keyword>
<name>A0A3B7MMF0_9BACT</name>
<dbReference type="GO" id="GO:0016787">
    <property type="term" value="F:hydrolase activity"/>
    <property type="evidence" value="ECO:0007669"/>
    <property type="project" value="UniProtKB-UniRule"/>
</dbReference>
<dbReference type="PANTHER" id="PTHR46394">
    <property type="entry name" value="ANNEXIN"/>
    <property type="match status" value="1"/>
</dbReference>
<keyword evidence="6" id="KW-1185">Reference proteome</keyword>
<dbReference type="GO" id="GO:0016042">
    <property type="term" value="P:lipid catabolic process"/>
    <property type="evidence" value="ECO:0007669"/>
    <property type="project" value="UniProtKB-UniRule"/>
</dbReference>
<dbReference type="PANTHER" id="PTHR46394:SF1">
    <property type="entry name" value="PNPLA DOMAIN-CONTAINING PROTEIN"/>
    <property type="match status" value="1"/>
</dbReference>
<evidence type="ECO:0000313" key="6">
    <source>
        <dbReference type="Proteomes" id="UP000263900"/>
    </source>
</evidence>
<feature type="chain" id="PRO_5017780788" evidence="3">
    <location>
        <begin position="21"/>
        <end position="358"/>
    </location>
</feature>
<dbReference type="Proteomes" id="UP000263900">
    <property type="component" value="Chromosome"/>
</dbReference>
<keyword evidence="3" id="KW-0732">Signal</keyword>
<gene>
    <name evidence="5" type="ORF">D3H65_13320</name>
</gene>
<dbReference type="InterPro" id="IPR002641">
    <property type="entry name" value="PNPLA_dom"/>
</dbReference>
<feature type="active site" description="Proton acceptor" evidence="2">
    <location>
        <position position="218"/>
    </location>
</feature>
<evidence type="ECO:0000256" key="3">
    <source>
        <dbReference type="SAM" id="SignalP"/>
    </source>
</evidence>
<evidence type="ECO:0000259" key="4">
    <source>
        <dbReference type="PROSITE" id="PS51635"/>
    </source>
</evidence>
<reference evidence="5 6" key="1">
    <citation type="submission" date="2018-09" db="EMBL/GenBank/DDBJ databases">
        <title>Genome sequencing of strain 6GH32-13.</title>
        <authorList>
            <person name="Weon H.-Y."/>
            <person name="Heo J."/>
            <person name="Kwon S.-W."/>
        </authorList>
    </citation>
    <scope>NUCLEOTIDE SEQUENCE [LARGE SCALE GENOMIC DNA]</scope>
    <source>
        <strain evidence="5 6">5GH32-13</strain>
    </source>
</reference>